<keyword evidence="1" id="KW-0732">Signal</keyword>
<evidence type="ECO:0008006" key="4">
    <source>
        <dbReference type="Google" id="ProtNLM"/>
    </source>
</evidence>
<organism evidence="2 3">
    <name type="scientific">Ataeniobius toweri</name>
    <dbReference type="NCBI Taxonomy" id="208326"/>
    <lineage>
        <taxon>Eukaryota</taxon>
        <taxon>Metazoa</taxon>
        <taxon>Chordata</taxon>
        <taxon>Craniata</taxon>
        <taxon>Vertebrata</taxon>
        <taxon>Euteleostomi</taxon>
        <taxon>Actinopterygii</taxon>
        <taxon>Neopterygii</taxon>
        <taxon>Teleostei</taxon>
        <taxon>Neoteleostei</taxon>
        <taxon>Acanthomorphata</taxon>
        <taxon>Ovalentaria</taxon>
        <taxon>Atherinomorphae</taxon>
        <taxon>Cyprinodontiformes</taxon>
        <taxon>Goodeidae</taxon>
        <taxon>Ataeniobius</taxon>
    </lineage>
</organism>
<feature type="signal peptide" evidence="1">
    <location>
        <begin position="1"/>
        <end position="21"/>
    </location>
</feature>
<dbReference type="EMBL" id="JAHUTI010051703">
    <property type="protein sequence ID" value="MED6249272.1"/>
    <property type="molecule type" value="Genomic_DNA"/>
</dbReference>
<evidence type="ECO:0000313" key="2">
    <source>
        <dbReference type="EMBL" id="MED6249272.1"/>
    </source>
</evidence>
<keyword evidence="3" id="KW-1185">Reference proteome</keyword>
<reference evidence="2 3" key="1">
    <citation type="submission" date="2021-07" db="EMBL/GenBank/DDBJ databases">
        <authorList>
            <person name="Palmer J.M."/>
        </authorList>
    </citation>
    <scope>NUCLEOTIDE SEQUENCE [LARGE SCALE GENOMIC DNA]</scope>
    <source>
        <strain evidence="2 3">AT_MEX2019</strain>
        <tissue evidence="2">Muscle</tissue>
    </source>
</reference>
<evidence type="ECO:0000313" key="3">
    <source>
        <dbReference type="Proteomes" id="UP001345963"/>
    </source>
</evidence>
<name>A0ABU7BF65_9TELE</name>
<protein>
    <recommendedName>
        <fullName evidence="4">Secreted protein</fullName>
    </recommendedName>
</protein>
<sequence>MTNLLFPILTLLHSTGPPSTTSSLQCEKSPSISHISQNALAGRFPIYILRLTFRVIPPPFFYITPYPGIPHSQRPISPLLSLFLHQAQVNHCPCLANGRCY</sequence>
<accession>A0ABU7BF65</accession>
<dbReference type="Proteomes" id="UP001345963">
    <property type="component" value="Unassembled WGS sequence"/>
</dbReference>
<evidence type="ECO:0000256" key="1">
    <source>
        <dbReference type="SAM" id="SignalP"/>
    </source>
</evidence>
<gene>
    <name evidence="2" type="ORF">ATANTOWER_011742</name>
</gene>
<feature type="chain" id="PRO_5046276093" description="Secreted protein" evidence="1">
    <location>
        <begin position="22"/>
        <end position="101"/>
    </location>
</feature>
<comment type="caution">
    <text evidence="2">The sequence shown here is derived from an EMBL/GenBank/DDBJ whole genome shotgun (WGS) entry which is preliminary data.</text>
</comment>
<proteinExistence type="predicted"/>